<name>A0AA41Z7Z0_9SPHN</name>
<dbReference type="RefSeq" id="WP_265268393.1">
    <property type="nucleotide sequence ID" value="NZ_JANFAV010000003.1"/>
</dbReference>
<protein>
    <submittedName>
        <fullName evidence="1">Uncharacterized protein</fullName>
    </submittedName>
</protein>
<organism evidence="1 2">
    <name type="scientific">Sphingomonas lycopersici</name>
    <dbReference type="NCBI Taxonomy" id="2951807"/>
    <lineage>
        <taxon>Bacteria</taxon>
        <taxon>Pseudomonadati</taxon>
        <taxon>Pseudomonadota</taxon>
        <taxon>Alphaproteobacteria</taxon>
        <taxon>Sphingomonadales</taxon>
        <taxon>Sphingomonadaceae</taxon>
        <taxon>Sphingomonas</taxon>
    </lineage>
</organism>
<proteinExistence type="predicted"/>
<comment type="caution">
    <text evidence="1">The sequence shown here is derived from an EMBL/GenBank/DDBJ whole genome shotgun (WGS) entry which is preliminary data.</text>
</comment>
<evidence type="ECO:0000313" key="1">
    <source>
        <dbReference type="EMBL" id="MCW6534507.1"/>
    </source>
</evidence>
<evidence type="ECO:0000313" key="2">
    <source>
        <dbReference type="Proteomes" id="UP001165565"/>
    </source>
</evidence>
<dbReference type="Proteomes" id="UP001165565">
    <property type="component" value="Unassembled WGS sequence"/>
</dbReference>
<gene>
    <name evidence="1" type="ORF">NEE01_06875</name>
</gene>
<dbReference type="EMBL" id="JANFAV010000003">
    <property type="protein sequence ID" value="MCW6534507.1"/>
    <property type="molecule type" value="Genomic_DNA"/>
</dbReference>
<keyword evidence="2" id="KW-1185">Reference proteome</keyword>
<dbReference type="AlphaFoldDB" id="A0AA41Z7Z0"/>
<accession>A0AA41Z7Z0</accession>
<reference evidence="1" key="1">
    <citation type="submission" date="2022-06" db="EMBL/GenBank/DDBJ databases">
        <title>Sphingomonas sp. nov. isolated from rhizosphere soil of tomato.</title>
        <authorList>
            <person name="Dong H."/>
            <person name="Gao R."/>
        </authorList>
    </citation>
    <scope>NUCLEOTIDE SEQUENCE</scope>
    <source>
        <strain evidence="1">MMSM24</strain>
    </source>
</reference>
<sequence length="59" mass="6727">MAHLDLRRPTPIQPSYRSMSNLSITAMPAPPIGRKPERVMVALPHSAWCDVRAFHSFRQ</sequence>